<dbReference type="Pfam" id="PF00353">
    <property type="entry name" value="HemolysinCabind"/>
    <property type="match status" value="3"/>
</dbReference>
<dbReference type="InterPro" id="IPR011049">
    <property type="entry name" value="Serralysin-like_metalloprot_C"/>
</dbReference>
<sequence length="508" mass="54747">MTTYTLRAIELRYDQFDNGYPTESTLEIVVPDGIFGFSYSILQEYDNAFPDVELYSDAYSVNIPSGEVSLGSNGFNEVGILTWNYGNSSTVFLTVIPYGTGSFPISTEILLPLAGSVLPTLDSLNAFLDWYDSIVLGASINSGTFAPNQFIPFSAIEGISVTENDVVRGGDSADTFSSGVGSDHLIGNGGNDLLSGGEGNDTLDGNQGNDTLYGGNGSDYLYGYEDDDYLSGEGGDDVLVGGQGNDTLNGGSGVDTAVYSGSQGFYTLTLSPIATTLEDRRTDGNGTDTLVDMEFLDFDTDFFGSPFDLREFGGTTGLAAEDFESFIELYIALFNRAPDAIGLNFWGTAFANGTTLQDMTTLFFDQDETRALYPETFTNAEFVERVYQNVLGREYDQDGFDFWVPVLDDDTNDIGRDTFIFEFLGGVNPNTPDETFLQSKVDIGAYFAVHKGMSDVDNASAAMALFDGTQGSIDDAVAAIDGYYTDALDPVNGEFLMQVVGVLDDVFV</sequence>
<comment type="caution">
    <text evidence="5">The sequence shown here is derived from an EMBL/GenBank/DDBJ whole genome shotgun (WGS) entry which is preliminary data.</text>
</comment>
<organism evidence="5 6">
    <name type="scientific">Sulfitobacter sediminilitoris</name>
    <dbReference type="NCBI Taxonomy" id="2698830"/>
    <lineage>
        <taxon>Bacteria</taxon>
        <taxon>Pseudomonadati</taxon>
        <taxon>Pseudomonadota</taxon>
        <taxon>Alphaproteobacteria</taxon>
        <taxon>Rhodobacterales</taxon>
        <taxon>Roseobacteraceae</taxon>
        <taxon>Sulfitobacter</taxon>
    </lineage>
</organism>
<dbReference type="InterPro" id="IPR025282">
    <property type="entry name" value="DUF4214"/>
</dbReference>
<evidence type="ECO:0000313" key="6">
    <source>
        <dbReference type="Proteomes" id="UP000468591"/>
    </source>
</evidence>
<evidence type="ECO:0000256" key="2">
    <source>
        <dbReference type="ARBA" id="ARBA00022525"/>
    </source>
</evidence>
<evidence type="ECO:0000256" key="3">
    <source>
        <dbReference type="SAM" id="MobiDB-lite"/>
    </source>
</evidence>
<keyword evidence="2" id="KW-0964">Secreted</keyword>
<name>A0A6P0CAH7_9RHOB</name>
<dbReference type="PANTHER" id="PTHR38340:SF1">
    <property type="entry name" value="S-LAYER PROTEIN"/>
    <property type="match status" value="1"/>
</dbReference>
<proteinExistence type="predicted"/>
<reference evidence="5 6" key="1">
    <citation type="submission" date="2020-01" db="EMBL/GenBank/DDBJ databases">
        <title>Sulfitobacter sediminilitoris sp. nov., isolated from a tidal flat.</title>
        <authorList>
            <person name="Park S."/>
            <person name="Yoon J.-H."/>
        </authorList>
    </citation>
    <scope>NUCLEOTIDE SEQUENCE [LARGE SCALE GENOMIC DNA]</scope>
    <source>
        <strain evidence="5 6">JBTF-M27</strain>
    </source>
</reference>
<feature type="region of interest" description="Disordered" evidence="3">
    <location>
        <begin position="190"/>
        <end position="210"/>
    </location>
</feature>
<dbReference type="InterPro" id="IPR038255">
    <property type="entry name" value="PBS_linker_sf"/>
</dbReference>
<dbReference type="InterPro" id="IPR050557">
    <property type="entry name" value="RTX_toxin/Mannuronan_C5-epim"/>
</dbReference>
<dbReference type="GO" id="GO:0005509">
    <property type="term" value="F:calcium ion binding"/>
    <property type="evidence" value="ECO:0007669"/>
    <property type="project" value="InterPro"/>
</dbReference>
<dbReference type="Gene3D" id="1.10.3130.20">
    <property type="entry name" value="Phycobilisome linker domain"/>
    <property type="match status" value="1"/>
</dbReference>
<dbReference type="PANTHER" id="PTHR38340">
    <property type="entry name" value="S-LAYER PROTEIN"/>
    <property type="match status" value="1"/>
</dbReference>
<evidence type="ECO:0000256" key="1">
    <source>
        <dbReference type="ARBA" id="ARBA00004613"/>
    </source>
</evidence>
<dbReference type="Gene3D" id="2.150.10.10">
    <property type="entry name" value="Serralysin-like metalloprotease, C-terminal"/>
    <property type="match status" value="2"/>
</dbReference>
<dbReference type="Proteomes" id="UP000468591">
    <property type="component" value="Unassembled WGS sequence"/>
</dbReference>
<comment type="subcellular location">
    <subcellularLocation>
        <location evidence="1">Secreted</location>
    </subcellularLocation>
</comment>
<dbReference type="GO" id="GO:0005576">
    <property type="term" value="C:extracellular region"/>
    <property type="evidence" value="ECO:0007669"/>
    <property type="project" value="UniProtKB-SubCell"/>
</dbReference>
<protein>
    <submittedName>
        <fullName evidence="5">DUF4214 domain-containing protein</fullName>
    </submittedName>
</protein>
<dbReference type="PRINTS" id="PR00313">
    <property type="entry name" value="CABNDNGRPT"/>
</dbReference>
<dbReference type="InterPro" id="IPR001343">
    <property type="entry name" value="Hemolysn_Ca-bd"/>
</dbReference>
<accession>A0A6P0CAH7</accession>
<dbReference type="Pfam" id="PF13946">
    <property type="entry name" value="DUF4214"/>
    <property type="match status" value="1"/>
</dbReference>
<evidence type="ECO:0000313" key="5">
    <source>
        <dbReference type="EMBL" id="NEK22146.1"/>
    </source>
</evidence>
<dbReference type="SUPFAM" id="SSF51120">
    <property type="entry name" value="beta-Roll"/>
    <property type="match status" value="1"/>
</dbReference>
<dbReference type="AlphaFoldDB" id="A0A6P0CAH7"/>
<feature type="domain" description="DUF4214" evidence="4">
    <location>
        <begin position="365"/>
        <end position="411"/>
    </location>
</feature>
<dbReference type="PROSITE" id="PS00330">
    <property type="entry name" value="HEMOLYSIN_CALCIUM"/>
    <property type="match status" value="3"/>
</dbReference>
<dbReference type="EMBL" id="JAABNT010000003">
    <property type="protein sequence ID" value="NEK22146.1"/>
    <property type="molecule type" value="Genomic_DNA"/>
</dbReference>
<dbReference type="InterPro" id="IPR018511">
    <property type="entry name" value="Hemolysin-typ_Ca-bd_CS"/>
</dbReference>
<evidence type="ECO:0000259" key="4">
    <source>
        <dbReference type="Pfam" id="PF13946"/>
    </source>
</evidence>
<keyword evidence="6" id="KW-1185">Reference proteome</keyword>
<dbReference type="RefSeq" id="WP_164353075.1">
    <property type="nucleotide sequence ID" value="NZ_JAABNT010000003.1"/>
</dbReference>
<gene>
    <name evidence="5" type="ORF">GV827_07000</name>
</gene>